<accession>A0A154NX76</accession>
<dbReference type="EMBL" id="KQ434777">
    <property type="protein sequence ID" value="KZC04227.1"/>
    <property type="molecule type" value="Genomic_DNA"/>
</dbReference>
<evidence type="ECO:0000256" key="11">
    <source>
        <dbReference type="SAM" id="MobiDB-lite"/>
    </source>
</evidence>
<feature type="coiled-coil region" evidence="10">
    <location>
        <begin position="75"/>
        <end position="102"/>
    </location>
</feature>
<evidence type="ECO:0000256" key="4">
    <source>
        <dbReference type="ARBA" id="ARBA00022803"/>
    </source>
</evidence>
<dbReference type="PROSITE" id="PS50005">
    <property type="entry name" value="TPR"/>
    <property type="match status" value="2"/>
</dbReference>
<dbReference type="SUPFAM" id="SSF48452">
    <property type="entry name" value="TPR-like"/>
    <property type="match status" value="1"/>
</dbReference>
<evidence type="ECO:0000313" key="12">
    <source>
        <dbReference type="EMBL" id="KZC04227.1"/>
    </source>
</evidence>
<keyword evidence="13" id="KW-1185">Reference proteome</keyword>
<keyword evidence="4 9" id="KW-0802">TPR repeat</keyword>
<dbReference type="InterPro" id="IPR019734">
    <property type="entry name" value="TPR_rpt"/>
</dbReference>
<keyword evidence="10" id="KW-0175">Coiled coil</keyword>
<evidence type="ECO:0000256" key="10">
    <source>
        <dbReference type="SAM" id="Coils"/>
    </source>
</evidence>
<keyword evidence="5" id="KW-0206">Cytoskeleton</keyword>
<feature type="compositionally biased region" description="Basic and acidic residues" evidence="11">
    <location>
        <begin position="1"/>
        <end position="18"/>
    </location>
</feature>
<keyword evidence="3" id="KW-0677">Repeat</keyword>
<dbReference type="InterPro" id="IPR040111">
    <property type="entry name" value="ODAD4"/>
</dbReference>
<proteinExistence type="predicted"/>
<protein>
    <recommendedName>
        <fullName evidence="7">Outer dynein arm-docking complex subunit 4</fullName>
    </recommendedName>
    <alternativeName>
        <fullName evidence="8">Tetratricopeptide repeat protein 25</fullName>
    </alternativeName>
</protein>
<evidence type="ECO:0000256" key="9">
    <source>
        <dbReference type="PROSITE-ProRule" id="PRU00339"/>
    </source>
</evidence>
<evidence type="ECO:0000313" key="13">
    <source>
        <dbReference type="Proteomes" id="UP000076502"/>
    </source>
</evidence>
<dbReference type="InterPro" id="IPR011990">
    <property type="entry name" value="TPR-like_helical_dom_sf"/>
</dbReference>
<dbReference type="GO" id="GO:0005930">
    <property type="term" value="C:axoneme"/>
    <property type="evidence" value="ECO:0007669"/>
    <property type="project" value="UniProtKB-SubCell"/>
</dbReference>
<evidence type="ECO:0000256" key="7">
    <source>
        <dbReference type="ARBA" id="ARBA00034139"/>
    </source>
</evidence>
<evidence type="ECO:0000256" key="8">
    <source>
        <dbReference type="ARBA" id="ARBA00034143"/>
    </source>
</evidence>
<dbReference type="PANTHER" id="PTHR23040:SF1">
    <property type="entry name" value="OUTER DYNEIN ARM-DOCKING COMPLEX SUBUNIT 4"/>
    <property type="match status" value="1"/>
</dbReference>
<evidence type="ECO:0000256" key="6">
    <source>
        <dbReference type="ARBA" id="ARBA00023273"/>
    </source>
</evidence>
<keyword evidence="2" id="KW-0963">Cytoplasm</keyword>
<dbReference type="AlphaFoldDB" id="A0A154NX76"/>
<comment type="subcellular location">
    <subcellularLocation>
        <location evidence="1">Cytoplasm</location>
        <location evidence="1">Cytoskeleton</location>
        <location evidence="1">Cilium axoneme</location>
    </subcellularLocation>
</comment>
<keyword evidence="6" id="KW-0966">Cell projection</keyword>
<feature type="region of interest" description="Disordered" evidence="11">
    <location>
        <begin position="1"/>
        <end position="21"/>
    </location>
</feature>
<dbReference type="SMART" id="SM00028">
    <property type="entry name" value="TPR"/>
    <property type="match status" value="3"/>
</dbReference>
<name>A0A154NX76_DUFNO</name>
<sequence>MGTRDIKQSLKMKQKQDRNLQLPEDTEPTAMLALGLREMRIGDVMVAMNCINKALDLEPNDRNALIARSKCNLLLGESQKALQDAENALQHKMRNANMAEAIYCKAEALYYLGDYEMSLVYYYRGMRIRPEYGQFRLGVQKAKDAIKNMLHKESDNMYRT</sequence>
<dbReference type="PANTHER" id="PTHR23040">
    <property type="match status" value="1"/>
</dbReference>
<evidence type="ECO:0000256" key="3">
    <source>
        <dbReference type="ARBA" id="ARBA00022737"/>
    </source>
</evidence>
<dbReference type="Gene3D" id="1.25.40.10">
    <property type="entry name" value="Tetratricopeptide repeat domain"/>
    <property type="match status" value="1"/>
</dbReference>
<organism evidence="12 13">
    <name type="scientific">Dufourea novaeangliae</name>
    <name type="common">Sweat bee</name>
    <dbReference type="NCBI Taxonomy" id="178035"/>
    <lineage>
        <taxon>Eukaryota</taxon>
        <taxon>Metazoa</taxon>
        <taxon>Ecdysozoa</taxon>
        <taxon>Arthropoda</taxon>
        <taxon>Hexapoda</taxon>
        <taxon>Insecta</taxon>
        <taxon>Pterygota</taxon>
        <taxon>Neoptera</taxon>
        <taxon>Endopterygota</taxon>
        <taxon>Hymenoptera</taxon>
        <taxon>Apocrita</taxon>
        <taxon>Aculeata</taxon>
        <taxon>Apoidea</taxon>
        <taxon>Anthophila</taxon>
        <taxon>Halictidae</taxon>
        <taxon>Rophitinae</taxon>
        <taxon>Dufourea</taxon>
    </lineage>
</organism>
<reference evidence="12 13" key="1">
    <citation type="submission" date="2015-07" db="EMBL/GenBank/DDBJ databases">
        <title>The genome of Dufourea novaeangliae.</title>
        <authorList>
            <person name="Pan H."/>
            <person name="Kapheim K."/>
        </authorList>
    </citation>
    <scope>NUCLEOTIDE SEQUENCE [LARGE SCALE GENOMIC DNA]</scope>
    <source>
        <strain evidence="12">0120121106</strain>
        <tissue evidence="12">Whole body</tissue>
    </source>
</reference>
<evidence type="ECO:0000256" key="5">
    <source>
        <dbReference type="ARBA" id="ARBA00023212"/>
    </source>
</evidence>
<feature type="repeat" description="TPR" evidence="9">
    <location>
        <begin position="28"/>
        <end position="61"/>
    </location>
</feature>
<evidence type="ECO:0000256" key="2">
    <source>
        <dbReference type="ARBA" id="ARBA00022490"/>
    </source>
</evidence>
<dbReference type="STRING" id="178035.A0A154NX76"/>
<gene>
    <name evidence="12" type="ORF">WN55_02116</name>
</gene>
<dbReference type="Proteomes" id="UP000076502">
    <property type="component" value="Unassembled WGS sequence"/>
</dbReference>
<evidence type="ECO:0000256" key="1">
    <source>
        <dbReference type="ARBA" id="ARBA00004430"/>
    </source>
</evidence>
<feature type="repeat" description="TPR" evidence="9">
    <location>
        <begin position="99"/>
        <end position="132"/>
    </location>
</feature>
<dbReference type="OrthoDB" id="245563at2759"/>